<organism evidence="1 2">
    <name type="scientific">Eumeta variegata</name>
    <name type="common">Bagworm moth</name>
    <name type="synonym">Eumeta japonica</name>
    <dbReference type="NCBI Taxonomy" id="151549"/>
    <lineage>
        <taxon>Eukaryota</taxon>
        <taxon>Metazoa</taxon>
        <taxon>Ecdysozoa</taxon>
        <taxon>Arthropoda</taxon>
        <taxon>Hexapoda</taxon>
        <taxon>Insecta</taxon>
        <taxon>Pterygota</taxon>
        <taxon>Neoptera</taxon>
        <taxon>Endopterygota</taxon>
        <taxon>Lepidoptera</taxon>
        <taxon>Glossata</taxon>
        <taxon>Ditrysia</taxon>
        <taxon>Tineoidea</taxon>
        <taxon>Psychidae</taxon>
        <taxon>Oiketicinae</taxon>
        <taxon>Eumeta</taxon>
    </lineage>
</organism>
<dbReference type="OrthoDB" id="4369127at2759"/>
<name>A0A4C1V944_EUMVA</name>
<evidence type="ECO:0000313" key="2">
    <source>
        <dbReference type="Proteomes" id="UP000299102"/>
    </source>
</evidence>
<gene>
    <name evidence="1" type="ORF">EVAR_75263_1</name>
</gene>
<dbReference type="AlphaFoldDB" id="A0A4C1V944"/>
<reference evidence="1 2" key="1">
    <citation type="journal article" date="2019" name="Commun. Biol.">
        <title>The bagworm genome reveals a unique fibroin gene that provides high tensile strength.</title>
        <authorList>
            <person name="Kono N."/>
            <person name="Nakamura H."/>
            <person name="Ohtoshi R."/>
            <person name="Tomita M."/>
            <person name="Numata K."/>
            <person name="Arakawa K."/>
        </authorList>
    </citation>
    <scope>NUCLEOTIDE SEQUENCE [LARGE SCALE GENOMIC DNA]</scope>
</reference>
<accession>A0A4C1V944</accession>
<evidence type="ECO:0000313" key="1">
    <source>
        <dbReference type="EMBL" id="GBP35060.1"/>
    </source>
</evidence>
<sequence length="109" mass="12890">MRTIIKNDNVITTITAHINYLEKPSVTHRMFMRRHNNARNVMPISINFLLLATIPEIRVLLRNHGLNDIEPGQTAKLIPRRDGSYVVREWQYYLRIIKECLQESTRPHN</sequence>
<keyword evidence="2" id="KW-1185">Reference proteome</keyword>
<comment type="caution">
    <text evidence="1">The sequence shown here is derived from an EMBL/GenBank/DDBJ whole genome shotgun (WGS) entry which is preliminary data.</text>
</comment>
<protein>
    <submittedName>
        <fullName evidence="1">Uncharacterized protein</fullName>
    </submittedName>
</protein>
<proteinExistence type="predicted"/>
<dbReference type="EMBL" id="BGZK01000298">
    <property type="protein sequence ID" value="GBP35060.1"/>
    <property type="molecule type" value="Genomic_DNA"/>
</dbReference>
<dbReference type="Proteomes" id="UP000299102">
    <property type="component" value="Unassembled WGS sequence"/>
</dbReference>